<organism evidence="2 3">
    <name type="scientific">Alteraurantiacibacter aquimixticola</name>
    <dbReference type="NCBI Taxonomy" id="2489173"/>
    <lineage>
        <taxon>Bacteria</taxon>
        <taxon>Pseudomonadati</taxon>
        <taxon>Pseudomonadota</taxon>
        <taxon>Alphaproteobacteria</taxon>
        <taxon>Sphingomonadales</taxon>
        <taxon>Erythrobacteraceae</taxon>
        <taxon>Alteraurantiacibacter</taxon>
    </lineage>
</organism>
<dbReference type="PROSITE" id="PS51257">
    <property type="entry name" value="PROKAR_LIPOPROTEIN"/>
    <property type="match status" value="1"/>
</dbReference>
<name>A0A4T3F1S0_9SPHN</name>
<feature type="chain" id="PRO_5020506467" evidence="1">
    <location>
        <begin position="18"/>
        <end position="135"/>
    </location>
</feature>
<dbReference type="EMBL" id="SSHH01000002">
    <property type="protein sequence ID" value="TIX49980.1"/>
    <property type="molecule type" value="Genomic_DNA"/>
</dbReference>
<protein>
    <submittedName>
        <fullName evidence="2">Uncharacterized protein</fullName>
    </submittedName>
</protein>
<dbReference type="Proteomes" id="UP000309389">
    <property type="component" value="Unassembled WGS sequence"/>
</dbReference>
<evidence type="ECO:0000256" key="1">
    <source>
        <dbReference type="SAM" id="SignalP"/>
    </source>
</evidence>
<proteinExistence type="predicted"/>
<keyword evidence="1" id="KW-0732">Signal</keyword>
<gene>
    <name evidence="2" type="ORF">E5222_06660</name>
</gene>
<reference evidence="2 3" key="1">
    <citation type="submission" date="2019-04" db="EMBL/GenBank/DDBJ databases">
        <title>Altererythrobacter aquimixticola sp. nov., isolated from sediment of junction between the ocean and a freshwater spring.</title>
        <authorList>
            <person name="Yoon J.-H."/>
        </authorList>
    </citation>
    <scope>NUCLEOTIDE SEQUENCE [LARGE SCALE GENOMIC DNA]</scope>
    <source>
        <strain evidence="2 3">SSKS-13</strain>
    </source>
</reference>
<evidence type="ECO:0000313" key="3">
    <source>
        <dbReference type="Proteomes" id="UP000309389"/>
    </source>
</evidence>
<keyword evidence="3" id="KW-1185">Reference proteome</keyword>
<dbReference type="AlphaFoldDB" id="A0A4T3F1S0"/>
<feature type="signal peptide" evidence="1">
    <location>
        <begin position="1"/>
        <end position="17"/>
    </location>
</feature>
<accession>A0A4T3F1S0</accession>
<dbReference type="OrthoDB" id="7428413at2"/>
<sequence length="135" mass="13691">MKKIIAFAAVLALGACAQENGTDAGQEMAAAGDEDVLEGSAPGFEAVAPGEYEVVHADESVDSLTIHPGMTWSMVFANGDAAGGTIFMQGGETCFVTEGVEGHECFVGGEVAEDGSMDSTASDGEVMTVRPVPAT</sequence>
<evidence type="ECO:0000313" key="2">
    <source>
        <dbReference type="EMBL" id="TIX49980.1"/>
    </source>
</evidence>
<dbReference type="RefSeq" id="WP_136693000.1">
    <property type="nucleotide sequence ID" value="NZ_SSHH01000002.1"/>
</dbReference>
<comment type="caution">
    <text evidence="2">The sequence shown here is derived from an EMBL/GenBank/DDBJ whole genome shotgun (WGS) entry which is preliminary data.</text>
</comment>